<dbReference type="Proteomes" id="UP000594015">
    <property type="component" value="Chromosome"/>
</dbReference>
<sequence>MVRGNHRFYVNYLFQGIDFKGKTMLDIGGGDGMLSLYAACSGAEKVICLEPEIAGSTTGTSAAFLRTASVLGQTKVQLLPSRLQDYDPGDGTFDILLLHASINHLDEDACIGLDRDREAQRSYDQLFGKLSSLARPGAKLIIVDCARRNLFGDLRLKNPFMPTIEWHKHQSPQLWARHLAQAGFDNPIIRWHSFNTLRSAGRLLLGNRVAAYCLTSSFCLTMEKRGEASAGPRPANTR</sequence>
<evidence type="ECO:0008006" key="3">
    <source>
        <dbReference type="Google" id="ProtNLM"/>
    </source>
</evidence>
<gene>
    <name evidence="1" type="ORF">WN72_24550</name>
</gene>
<evidence type="ECO:0000313" key="2">
    <source>
        <dbReference type="Proteomes" id="UP000594015"/>
    </source>
</evidence>
<dbReference type="CDD" id="cd02440">
    <property type="entry name" value="AdoMet_MTases"/>
    <property type="match status" value="1"/>
</dbReference>
<dbReference type="KEGG" id="barh:WN72_24550"/>
<reference evidence="1 2" key="1">
    <citation type="submission" date="2018-06" db="EMBL/GenBank/DDBJ databases">
        <title>Comparative genomics of Bradyrhizobium nodulating Arachidis hypogaea.</title>
        <authorList>
            <person name="Li Y."/>
        </authorList>
    </citation>
    <scope>NUCLEOTIDE SEQUENCE [LARGE SCALE GENOMIC DNA]</scope>
    <source>
        <strain evidence="1 2">CCBAU 051107</strain>
    </source>
</reference>
<proteinExistence type="predicted"/>
<organism evidence="1 2">
    <name type="scientific">Bradyrhizobium arachidis</name>
    <dbReference type="NCBI Taxonomy" id="858423"/>
    <lineage>
        <taxon>Bacteria</taxon>
        <taxon>Pseudomonadati</taxon>
        <taxon>Pseudomonadota</taxon>
        <taxon>Alphaproteobacteria</taxon>
        <taxon>Hyphomicrobiales</taxon>
        <taxon>Nitrobacteraceae</taxon>
        <taxon>Bradyrhizobium</taxon>
    </lineage>
</organism>
<dbReference type="EMBL" id="CP030050">
    <property type="protein sequence ID" value="QOZ69135.1"/>
    <property type="molecule type" value="Genomic_DNA"/>
</dbReference>
<dbReference type="AlphaFoldDB" id="A0AAE7NTB8"/>
<dbReference type="SUPFAM" id="SSF53335">
    <property type="entry name" value="S-adenosyl-L-methionine-dependent methyltransferases"/>
    <property type="match status" value="1"/>
</dbReference>
<name>A0AAE7NTB8_9BRAD</name>
<dbReference type="Gene3D" id="3.40.50.150">
    <property type="entry name" value="Vaccinia Virus protein VP39"/>
    <property type="match status" value="1"/>
</dbReference>
<protein>
    <recommendedName>
        <fullName evidence="3">Methyltransferase domain-containing protein</fullName>
    </recommendedName>
</protein>
<accession>A0AAE7NTB8</accession>
<dbReference type="InterPro" id="IPR029063">
    <property type="entry name" value="SAM-dependent_MTases_sf"/>
</dbReference>
<evidence type="ECO:0000313" key="1">
    <source>
        <dbReference type="EMBL" id="QOZ69135.1"/>
    </source>
</evidence>